<accession>A0ABV2RY47</accession>
<evidence type="ECO:0000313" key="2">
    <source>
        <dbReference type="Proteomes" id="UP001549291"/>
    </source>
</evidence>
<keyword evidence="2" id="KW-1185">Reference proteome</keyword>
<comment type="caution">
    <text evidence="1">The sequence shown here is derived from an EMBL/GenBank/DDBJ whole genome shotgun (WGS) entry which is preliminary data.</text>
</comment>
<evidence type="ECO:0000313" key="1">
    <source>
        <dbReference type="EMBL" id="MET4721861.1"/>
    </source>
</evidence>
<protein>
    <recommendedName>
        <fullName evidence="3">Transposase</fullName>
    </recommendedName>
</protein>
<evidence type="ECO:0008006" key="3">
    <source>
        <dbReference type="Google" id="ProtNLM"/>
    </source>
</evidence>
<name>A0ABV2RY47_BRAJP</name>
<dbReference type="Proteomes" id="UP001549291">
    <property type="component" value="Unassembled WGS sequence"/>
</dbReference>
<reference evidence="1 2" key="1">
    <citation type="submission" date="2024-06" db="EMBL/GenBank/DDBJ databases">
        <title>Genomic Encyclopedia of Type Strains, Phase V (KMG-V): Genome sequencing to study the core and pangenomes of soil and plant-associated prokaryotes.</title>
        <authorList>
            <person name="Whitman W."/>
        </authorList>
    </citation>
    <scope>NUCLEOTIDE SEQUENCE [LARGE SCALE GENOMIC DNA]</scope>
    <source>
        <strain evidence="1 2">USDA 160</strain>
    </source>
</reference>
<dbReference type="RefSeq" id="WP_354268919.1">
    <property type="nucleotide sequence ID" value="NZ_JBEPTQ010000002.1"/>
</dbReference>
<gene>
    <name evidence="1" type="ORF">ABIF63_005967</name>
</gene>
<sequence length="59" mass="6869">MSTSVDLLVRGSAKIIAHYRWLLQRARDNGERAAYERRIVEEERLVQRLLQSMPGTIQS</sequence>
<dbReference type="EMBL" id="JBEPTQ010000002">
    <property type="protein sequence ID" value="MET4721861.1"/>
    <property type="molecule type" value="Genomic_DNA"/>
</dbReference>
<proteinExistence type="predicted"/>
<organism evidence="1 2">
    <name type="scientific">Bradyrhizobium japonicum</name>
    <dbReference type="NCBI Taxonomy" id="375"/>
    <lineage>
        <taxon>Bacteria</taxon>
        <taxon>Pseudomonadati</taxon>
        <taxon>Pseudomonadota</taxon>
        <taxon>Alphaproteobacteria</taxon>
        <taxon>Hyphomicrobiales</taxon>
        <taxon>Nitrobacteraceae</taxon>
        <taxon>Bradyrhizobium</taxon>
    </lineage>
</organism>